<name>A0A6A7BE24_9PLEO</name>
<dbReference type="Proteomes" id="UP000799423">
    <property type="component" value="Unassembled WGS sequence"/>
</dbReference>
<feature type="signal peptide" evidence="1">
    <location>
        <begin position="1"/>
        <end position="23"/>
    </location>
</feature>
<protein>
    <submittedName>
        <fullName evidence="2">Uncharacterized protein</fullName>
    </submittedName>
</protein>
<reference evidence="2" key="1">
    <citation type="submission" date="2020-01" db="EMBL/GenBank/DDBJ databases">
        <authorList>
            <consortium name="DOE Joint Genome Institute"/>
            <person name="Haridas S."/>
            <person name="Albert R."/>
            <person name="Binder M."/>
            <person name="Bloem J."/>
            <person name="Labutti K."/>
            <person name="Salamov A."/>
            <person name="Andreopoulos B."/>
            <person name="Baker S.E."/>
            <person name="Barry K."/>
            <person name="Bills G."/>
            <person name="Bluhm B.H."/>
            <person name="Cannon C."/>
            <person name="Castanera R."/>
            <person name="Culley D.E."/>
            <person name="Daum C."/>
            <person name="Ezra D."/>
            <person name="Gonzalez J.B."/>
            <person name="Henrissat B."/>
            <person name="Kuo A."/>
            <person name="Liang C."/>
            <person name="Lipzen A."/>
            <person name="Lutzoni F."/>
            <person name="Magnuson J."/>
            <person name="Mondo S."/>
            <person name="Nolan M."/>
            <person name="Ohm R."/>
            <person name="Pangilinan J."/>
            <person name="Park H.-J."/>
            <person name="Ramirez L."/>
            <person name="Alfaro M."/>
            <person name="Sun H."/>
            <person name="Tritt A."/>
            <person name="Yoshinaga Y."/>
            <person name="Zwiers L.-H."/>
            <person name="Turgeon B.G."/>
            <person name="Goodwin S.B."/>
            <person name="Spatafora J.W."/>
            <person name="Crous P.W."/>
            <person name="Grigoriev I.V."/>
        </authorList>
    </citation>
    <scope>NUCLEOTIDE SEQUENCE</scope>
    <source>
        <strain evidence="2">IPT5</strain>
    </source>
</reference>
<evidence type="ECO:0000313" key="3">
    <source>
        <dbReference type="Proteomes" id="UP000799423"/>
    </source>
</evidence>
<sequence length="81" mass="8954">MNLTVSIFAIILAITMLTTPTLAKNAKEPHRCGGMGKCDKQGELRCEQAEDGRWTSRCDHGCRTFLAWGEDCDPIDQDANP</sequence>
<accession>A0A6A7BE24</accession>
<keyword evidence="1" id="KW-0732">Signal</keyword>
<gene>
    <name evidence="2" type="ORF">T440DRAFT_466520</name>
</gene>
<evidence type="ECO:0000256" key="1">
    <source>
        <dbReference type="SAM" id="SignalP"/>
    </source>
</evidence>
<evidence type="ECO:0000313" key="2">
    <source>
        <dbReference type="EMBL" id="KAF2852957.1"/>
    </source>
</evidence>
<keyword evidence="3" id="KW-1185">Reference proteome</keyword>
<proteinExistence type="predicted"/>
<dbReference type="AlphaFoldDB" id="A0A6A7BE24"/>
<feature type="chain" id="PRO_5025371193" evidence="1">
    <location>
        <begin position="24"/>
        <end position="81"/>
    </location>
</feature>
<dbReference type="EMBL" id="MU006297">
    <property type="protein sequence ID" value="KAF2852957.1"/>
    <property type="molecule type" value="Genomic_DNA"/>
</dbReference>
<organism evidence="2 3">
    <name type="scientific">Plenodomus tracheiphilus IPT5</name>
    <dbReference type="NCBI Taxonomy" id="1408161"/>
    <lineage>
        <taxon>Eukaryota</taxon>
        <taxon>Fungi</taxon>
        <taxon>Dikarya</taxon>
        <taxon>Ascomycota</taxon>
        <taxon>Pezizomycotina</taxon>
        <taxon>Dothideomycetes</taxon>
        <taxon>Pleosporomycetidae</taxon>
        <taxon>Pleosporales</taxon>
        <taxon>Pleosporineae</taxon>
        <taxon>Leptosphaeriaceae</taxon>
        <taxon>Plenodomus</taxon>
    </lineage>
</organism>